<sequence length="530" mass="57639">MRPRHPPPQRLPPHVAWAHSPRDGGGVADRPPLLLADRGGPQGSVEGHYEYYGPPQRRYSPGEPLHPRRRCDGAPGIPLLRMPCFMRRDEMEWSNKPSLGPSLPPRLIPHRLVGPPLVQRLQEGPPPQSPEAMCRPSHWQCRRRSGSRGSSCRGLGSHSHRGVSTDGERSRSRSVSTISVNEPAAESPGTEGSGSVSQRDQQRAQQRVWQERSAAFSSVAVSAGGSKQSPEGPLRRSLSRASDVSALSSCRSRSRSQRLRRWQQQQRRGMLRAVPPALRELIELDSEEVEDDEDDDCLFLGRFPKAPETEGGPAALRAAGGRREAGAAPLLADAASSSSSSSAAAAARAEEAHASEEALQALQQQQHLWWESGFGQQEPQQQGTPAHVLQQLPALPFKSRPKASSSRRSSGSSGSAAREEGGERDKCRDEAGFQMKWRRVTERDYARGKGVLASRRGCRGDKLLEEAEGQDRSADRGMMPVQLKATPCPAESSWCPETFARKSSAPAKEPDFEEGIAMSGKGGVAEMSGC</sequence>
<feature type="compositionally biased region" description="Low complexity" evidence="1">
    <location>
        <begin position="310"/>
        <end position="319"/>
    </location>
</feature>
<organism evidence="2 3">
    <name type="scientific">Cyclospora cayetanensis</name>
    <dbReference type="NCBI Taxonomy" id="88456"/>
    <lineage>
        <taxon>Eukaryota</taxon>
        <taxon>Sar</taxon>
        <taxon>Alveolata</taxon>
        <taxon>Apicomplexa</taxon>
        <taxon>Conoidasida</taxon>
        <taxon>Coccidia</taxon>
        <taxon>Eucoccidiorida</taxon>
        <taxon>Eimeriorina</taxon>
        <taxon>Eimeriidae</taxon>
        <taxon>Cyclospora</taxon>
    </lineage>
</organism>
<name>A0A1D3D7I1_9EIME</name>
<reference evidence="2 3" key="1">
    <citation type="journal article" date="2016" name="BMC Genomics">
        <title>Comparative genomics reveals Cyclospora cayetanensis possesses coccidia-like metabolism and invasion components but unique surface antigens.</title>
        <authorList>
            <person name="Liu S."/>
            <person name="Wang L."/>
            <person name="Zheng H."/>
            <person name="Xu Z."/>
            <person name="Roellig D.M."/>
            <person name="Li N."/>
            <person name="Frace M.A."/>
            <person name="Tang K."/>
            <person name="Arrowood M.J."/>
            <person name="Moss D.M."/>
            <person name="Zhang L."/>
            <person name="Feng Y."/>
            <person name="Xiao L."/>
        </authorList>
    </citation>
    <scope>NUCLEOTIDE SEQUENCE [LARGE SCALE GENOMIC DNA]</scope>
    <source>
        <strain evidence="2 3">CHN_HEN01</strain>
    </source>
</reference>
<proteinExistence type="predicted"/>
<dbReference type="EMBL" id="JROU02000391">
    <property type="protein sequence ID" value="OEH79416.1"/>
    <property type="molecule type" value="Genomic_DNA"/>
</dbReference>
<keyword evidence="3" id="KW-1185">Reference proteome</keyword>
<evidence type="ECO:0000313" key="3">
    <source>
        <dbReference type="Proteomes" id="UP000095192"/>
    </source>
</evidence>
<feature type="compositionally biased region" description="Basic residues" evidence="1">
    <location>
        <begin position="252"/>
        <end position="261"/>
    </location>
</feature>
<feature type="region of interest" description="Disordered" evidence="1">
    <location>
        <begin position="1"/>
        <end position="73"/>
    </location>
</feature>
<comment type="caution">
    <text evidence="2">The sequence shown here is derived from an EMBL/GenBank/DDBJ whole genome shotgun (WGS) entry which is preliminary data.</text>
</comment>
<feature type="region of interest" description="Disordered" evidence="1">
    <location>
        <begin position="298"/>
        <end position="321"/>
    </location>
</feature>
<dbReference type="VEuPathDB" id="ToxoDB:cyc_06219"/>
<accession>A0A1D3D7I1</accession>
<feature type="region of interest" description="Disordered" evidence="1">
    <location>
        <begin position="93"/>
        <end position="270"/>
    </location>
</feature>
<feature type="compositionally biased region" description="Low complexity" evidence="1">
    <location>
        <begin position="213"/>
        <end position="226"/>
    </location>
</feature>
<evidence type="ECO:0000256" key="1">
    <source>
        <dbReference type="SAM" id="MobiDB-lite"/>
    </source>
</evidence>
<evidence type="ECO:0000313" key="2">
    <source>
        <dbReference type="EMBL" id="OEH79416.1"/>
    </source>
</evidence>
<feature type="compositionally biased region" description="Low complexity" evidence="1">
    <location>
        <begin position="403"/>
        <end position="416"/>
    </location>
</feature>
<protein>
    <submittedName>
        <fullName evidence="2">Uncharacterized protein</fullName>
    </submittedName>
</protein>
<feature type="compositionally biased region" description="Basic and acidic residues" evidence="1">
    <location>
        <begin position="417"/>
        <end position="431"/>
    </location>
</feature>
<feature type="compositionally biased region" description="Low complexity" evidence="1">
    <location>
        <begin position="147"/>
        <end position="157"/>
    </location>
</feature>
<dbReference type="AlphaFoldDB" id="A0A1D3D7I1"/>
<dbReference type="Proteomes" id="UP000095192">
    <property type="component" value="Unassembled WGS sequence"/>
</dbReference>
<dbReference type="InParanoid" id="A0A1D3D7I1"/>
<gene>
    <name evidence="2" type="ORF">cyc_06219</name>
</gene>
<feature type="compositionally biased region" description="Polar residues" evidence="1">
    <location>
        <begin position="193"/>
        <end position="208"/>
    </location>
</feature>
<feature type="region of interest" description="Disordered" evidence="1">
    <location>
        <begin position="501"/>
        <end position="530"/>
    </location>
</feature>
<feature type="region of interest" description="Disordered" evidence="1">
    <location>
        <begin position="396"/>
        <end position="452"/>
    </location>
</feature>